<dbReference type="PANTHER" id="PTHR10907:SF47">
    <property type="entry name" value="REGUCALCIN"/>
    <property type="match status" value="1"/>
</dbReference>
<dbReference type="PANTHER" id="PTHR10907">
    <property type="entry name" value="REGUCALCIN"/>
    <property type="match status" value="1"/>
</dbReference>
<dbReference type="InterPro" id="IPR011042">
    <property type="entry name" value="6-blade_b-propeller_TolB-like"/>
</dbReference>
<feature type="binding site" evidence="3">
    <location>
        <position position="98"/>
    </location>
    <ligand>
        <name>substrate</name>
    </ligand>
</feature>
<feature type="active site" description="Proton donor/acceptor" evidence="2">
    <location>
        <position position="192"/>
    </location>
</feature>
<evidence type="ECO:0000259" key="4">
    <source>
        <dbReference type="Pfam" id="PF08450"/>
    </source>
</evidence>
<comment type="cofactor">
    <cofactor evidence="3">
        <name>Zn(2+)</name>
        <dbReference type="ChEBI" id="CHEBI:29105"/>
    </cofactor>
    <text evidence="3">Binds 1 divalent metal cation per subunit.</text>
</comment>
<feature type="binding site" evidence="3">
    <location>
        <position position="192"/>
    </location>
    <ligand>
        <name>a divalent metal cation</name>
        <dbReference type="ChEBI" id="CHEBI:60240"/>
    </ligand>
</feature>
<keyword evidence="6" id="KW-1185">Reference proteome</keyword>
<dbReference type="RefSeq" id="WP_161483365.1">
    <property type="nucleotide sequence ID" value="NZ_WXEW01000010.1"/>
</dbReference>
<evidence type="ECO:0000256" key="3">
    <source>
        <dbReference type="PIRSR" id="PIRSR605511-2"/>
    </source>
</evidence>
<feature type="binding site" evidence="3">
    <location>
        <position position="116"/>
    </location>
    <ligand>
        <name>substrate</name>
    </ligand>
</feature>
<proteinExistence type="inferred from homology"/>
<feature type="domain" description="SMP-30/Gluconolactonase/LRE-like region" evidence="4">
    <location>
        <begin position="11"/>
        <end position="247"/>
    </location>
</feature>
<feature type="binding site" evidence="3">
    <location>
        <position position="96"/>
    </location>
    <ligand>
        <name>substrate</name>
    </ligand>
</feature>
<dbReference type="InterPro" id="IPR013658">
    <property type="entry name" value="SGL"/>
</dbReference>
<feature type="binding site" evidence="3">
    <location>
        <position position="13"/>
    </location>
    <ligand>
        <name>a divalent metal cation</name>
        <dbReference type="ChEBI" id="CHEBI:60240"/>
    </ligand>
</feature>
<evidence type="ECO:0000256" key="1">
    <source>
        <dbReference type="ARBA" id="ARBA00008853"/>
    </source>
</evidence>
<gene>
    <name evidence="5" type="ORF">GT755_32505</name>
</gene>
<dbReference type="GO" id="GO:0019853">
    <property type="term" value="P:L-ascorbic acid biosynthetic process"/>
    <property type="evidence" value="ECO:0007669"/>
    <property type="project" value="TreeGrafter"/>
</dbReference>
<evidence type="ECO:0000256" key="2">
    <source>
        <dbReference type="PIRSR" id="PIRSR605511-1"/>
    </source>
</evidence>
<organism evidence="5 6">
    <name type="scientific">Herbidospora solisilvae</name>
    <dbReference type="NCBI Taxonomy" id="2696284"/>
    <lineage>
        <taxon>Bacteria</taxon>
        <taxon>Bacillati</taxon>
        <taxon>Actinomycetota</taxon>
        <taxon>Actinomycetes</taxon>
        <taxon>Streptosporangiales</taxon>
        <taxon>Streptosporangiaceae</taxon>
        <taxon>Herbidospora</taxon>
    </lineage>
</organism>
<keyword evidence="3" id="KW-0479">Metal-binding</keyword>
<feature type="binding site" evidence="3">
    <location>
        <position position="144"/>
    </location>
    <ligand>
        <name>a divalent metal cation</name>
        <dbReference type="ChEBI" id="CHEBI:60240"/>
    </ligand>
</feature>
<dbReference type="PRINTS" id="PR01790">
    <property type="entry name" value="SMP30FAMILY"/>
</dbReference>
<protein>
    <submittedName>
        <fullName evidence="5">SMP-30/gluconolactonase/LRE family protein</fullName>
    </submittedName>
</protein>
<dbReference type="AlphaFoldDB" id="A0A7C9JG19"/>
<comment type="similarity">
    <text evidence="1">Belongs to the SMP-30/CGR1 family.</text>
</comment>
<dbReference type="Gene3D" id="2.120.10.30">
    <property type="entry name" value="TolB, C-terminal domain"/>
    <property type="match status" value="1"/>
</dbReference>
<dbReference type="EMBL" id="WXEW01000010">
    <property type="protein sequence ID" value="NAS26384.1"/>
    <property type="molecule type" value="Genomic_DNA"/>
</dbReference>
<keyword evidence="3" id="KW-0862">Zinc</keyword>
<dbReference type="SUPFAM" id="SSF63829">
    <property type="entry name" value="Calcium-dependent phosphotriesterase"/>
    <property type="match status" value="1"/>
</dbReference>
<dbReference type="Proteomes" id="UP000479526">
    <property type="component" value="Unassembled WGS sequence"/>
</dbReference>
<comment type="caution">
    <text evidence="5">The sequence shown here is derived from an EMBL/GenBank/DDBJ whole genome shotgun (WGS) entry which is preliminary data.</text>
</comment>
<dbReference type="Pfam" id="PF08450">
    <property type="entry name" value="SGL"/>
    <property type="match status" value="1"/>
</dbReference>
<reference evidence="5 6" key="1">
    <citation type="submission" date="2020-01" db="EMBL/GenBank/DDBJ databases">
        <title>Herbidospora sp. NEAU-GS84 nov., a novel actinomycete isolated from soil.</title>
        <authorList>
            <person name="Han L."/>
        </authorList>
    </citation>
    <scope>NUCLEOTIDE SEQUENCE [LARGE SCALE GENOMIC DNA]</scope>
    <source>
        <strain evidence="5 6">NEAU-GS84</strain>
    </source>
</reference>
<accession>A0A7C9JG19</accession>
<dbReference type="InterPro" id="IPR005511">
    <property type="entry name" value="SMP-30"/>
</dbReference>
<sequence length="279" mass="29505">MDVWCAIDCELGEGARWVDGRLVFVDILAGRLLTVSADEPGPAEELFRLDVPLGAVAPVRDQRGRWLAAAGRGFALLDERDGSVEWLDRPAPPTSRMNDAVCDPAGRMWAGAMPYDSTPGAGVLYRVGRDLAVTAVRTGLTIPNGPAFTADGRTMYLADSAEGRVDRHEVDPATGDLSTPAVFAVIDEGGPDGMTVDADDHLWVAVWGGSQVRRYTPDGRLDRVVKVPTPQPTSVCLTDGRLFVTSAALGLTSGPPAGALFAADGMPPGRPAAPFVRDQ</sequence>
<dbReference type="GO" id="GO:0004341">
    <property type="term" value="F:gluconolactonase activity"/>
    <property type="evidence" value="ECO:0007669"/>
    <property type="project" value="TreeGrafter"/>
</dbReference>
<evidence type="ECO:0000313" key="5">
    <source>
        <dbReference type="EMBL" id="NAS26384.1"/>
    </source>
</evidence>
<evidence type="ECO:0000313" key="6">
    <source>
        <dbReference type="Proteomes" id="UP000479526"/>
    </source>
</evidence>
<dbReference type="GO" id="GO:0005509">
    <property type="term" value="F:calcium ion binding"/>
    <property type="evidence" value="ECO:0007669"/>
    <property type="project" value="TreeGrafter"/>
</dbReference>
<name>A0A7C9JG19_9ACTN</name>